<evidence type="ECO:0000313" key="3">
    <source>
        <dbReference type="Proteomes" id="UP000192708"/>
    </source>
</evidence>
<proteinExistence type="predicted"/>
<protein>
    <submittedName>
        <fullName evidence="2">Uncharacterized protein</fullName>
    </submittedName>
</protein>
<keyword evidence="1" id="KW-1133">Transmembrane helix</keyword>
<sequence>MTGAFKYQESIMSDEMDENGPDSLLGTIIKALILVAIWPYLLVVLGIFMAYLLGSVALSWIGAHWLLTLEVLFGIVVIYGVFRRSLIPKVWKLVFGKVHVTPADNKVASILDFPERKFIPSTNLYCYQCIKKLSIQSFEIAGKYYCKDCSEKTALRNHS</sequence>
<evidence type="ECO:0000313" key="2">
    <source>
        <dbReference type="EMBL" id="SMC74253.1"/>
    </source>
</evidence>
<gene>
    <name evidence="2" type="ORF">SAMN06296008_11440</name>
</gene>
<keyword evidence="3" id="KW-1185">Reference proteome</keyword>
<feature type="transmembrane region" description="Helical" evidence="1">
    <location>
        <begin position="31"/>
        <end position="54"/>
    </location>
</feature>
<keyword evidence="1" id="KW-0472">Membrane</keyword>
<dbReference type="STRING" id="1938817.SAMN06296008_11440"/>
<reference evidence="2 3" key="1">
    <citation type="submission" date="2017-04" db="EMBL/GenBank/DDBJ databases">
        <authorList>
            <person name="Afonso C.L."/>
            <person name="Miller P.J."/>
            <person name="Scott M.A."/>
            <person name="Spackman E."/>
            <person name="Goraichik I."/>
            <person name="Dimitrov K.M."/>
            <person name="Suarez D.L."/>
            <person name="Swayne D.E."/>
        </authorList>
    </citation>
    <scope>NUCLEOTIDE SEQUENCE [LARGE SCALE GENOMIC DNA]</scope>
    <source>
        <strain evidence="2 3">VK13</strain>
    </source>
</reference>
<organism evidence="2 3">
    <name type="scientific">Polynucleobacter kasalickyi</name>
    <dbReference type="NCBI Taxonomy" id="1938817"/>
    <lineage>
        <taxon>Bacteria</taxon>
        <taxon>Pseudomonadati</taxon>
        <taxon>Pseudomonadota</taxon>
        <taxon>Betaproteobacteria</taxon>
        <taxon>Burkholderiales</taxon>
        <taxon>Burkholderiaceae</taxon>
        <taxon>Polynucleobacter</taxon>
    </lineage>
</organism>
<keyword evidence="1" id="KW-0812">Transmembrane</keyword>
<accession>A0A1W2BN50</accession>
<dbReference type="Proteomes" id="UP000192708">
    <property type="component" value="Unassembled WGS sequence"/>
</dbReference>
<feature type="transmembrane region" description="Helical" evidence="1">
    <location>
        <begin position="60"/>
        <end position="82"/>
    </location>
</feature>
<dbReference type="AlphaFoldDB" id="A0A1W2BN50"/>
<evidence type="ECO:0000256" key="1">
    <source>
        <dbReference type="SAM" id="Phobius"/>
    </source>
</evidence>
<dbReference type="EMBL" id="FWXJ01000014">
    <property type="protein sequence ID" value="SMC74253.1"/>
    <property type="molecule type" value="Genomic_DNA"/>
</dbReference>
<name>A0A1W2BN50_9BURK</name>